<evidence type="ECO:0000259" key="3">
    <source>
        <dbReference type="PROSITE" id="PS50006"/>
    </source>
</evidence>
<dbReference type="Proteomes" id="UP000192907">
    <property type="component" value="Unassembled WGS sequence"/>
</dbReference>
<dbReference type="InterPro" id="IPR029787">
    <property type="entry name" value="Nucleotide_cyclase"/>
</dbReference>
<feature type="domain" description="FHA" evidence="3">
    <location>
        <begin position="45"/>
        <end position="94"/>
    </location>
</feature>
<evidence type="ECO:0000313" key="5">
    <source>
        <dbReference type="EMBL" id="SMF21706.1"/>
    </source>
</evidence>
<dbReference type="InterPro" id="IPR050469">
    <property type="entry name" value="Diguanylate_Cyclase"/>
</dbReference>
<name>A0A1Y6BNU2_9BACT</name>
<feature type="domain" description="GGDEF" evidence="4">
    <location>
        <begin position="163"/>
        <end position="293"/>
    </location>
</feature>
<dbReference type="SUPFAM" id="SSF55073">
    <property type="entry name" value="Nucleotide cyclase"/>
    <property type="match status" value="1"/>
</dbReference>
<dbReference type="PROSITE" id="PS50887">
    <property type="entry name" value="GGDEF"/>
    <property type="match status" value="1"/>
</dbReference>
<dbReference type="InterPro" id="IPR000160">
    <property type="entry name" value="GGDEF_dom"/>
</dbReference>
<dbReference type="FunFam" id="3.30.70.270:FF:000001">
    <property type="entry name" value="Diguanylate cyclase domain protein"/>
    <property type="match status" value="1"/>
</dbReference>
<dbReference type="InterPro" id="IPR043128">
    <property type="entry name" value="Rev_trsase/Diguanyl_cyclase"/>
</dbReference>
<dbReference type="RefSeq" id="WP_132318424.1">
    <property type="nucleotide sequence ID" value="NZ_FWZT01000007.1"/>
</dbReference>
<dbReference type="AlphaFoldDB" id="A0A1Y6BNU2"/>
<gene>
    <name evidence="5" type="ORF">SAMN06296036_107127</name>
</gene>
<organism evidence="5 6">
    <name type="scientific">Pseudobacteriovorax antillogorgiicola</name>
    <dbReference type="NCBI Taxonomy" id="1513793"/>
    <lineage>
        <taxon>Bacteria</taxon>
        <taxon>Pseudomonadati</taxon>
        <taxon>Bdellovibrionota</taxon>
        <taxon>Oligoflexia</taxon>
        <taxon>Oligoflexales</taxon>
        <taxon>Pseudobacteriovoracaceae</taxon>
        <taxon>Pseudobacteriovorax</taxon>
    </lineage>
</organism>
<evidence type="ECO:0000256" key="1">
    <source>
        <dbReference type="ARBA" id="ARBA00012528"/>
    </source>
</evidence>
<dbReference type="NCBIfam" id="TIGR00254">
    <property type="entry name" value="GGDEF"/>
    <property type="match status" value="1"/>
</dbReference>
<evidence type="ECO:0000256" key="2">
    <source>
        <dbReference type="ARBA" id="ARBA00034247"/>
    </source>
</evidence>
<sequence length="293" mass="32675">MADDKTVIADPGASIFNPPKKSPACFVQYSGTNLGKRYVLDQKEMVVGRSPNVQIVINEQSVSRNHAQCTAVGDSISIADLGSSNGTYVNDEKISTAYSLRDGDIIRLGNIVFKFFAQGNVENVFHDKIYRMATIDGGTQTFNKKYLIEALESEFKFSRTYSRPLSLIYFDLDFFKKVNDTYGHNVGDFILKEAANLVKSIIRKDDIFCRFGGEEFVILLPATDAKTAYELAERIRTTCESHSFETEGHAIKQTISLGVSQLNPSMSSPKDLLEDADKKLYQSKTNGRNQVTI</sequence>
<dbReference type="Gene3D" id="3.30.70.270">
    <property type="match status" value="1"/>
</dbReference>
<comment type="catalytic activity">
    <reaction evidence="2">
        <text>2 GTP = 3',3'-c-di-GMP + 2 diphosphate</text>
        <dbReference type="Rhea" id="RHEA:24898"/>
        <dbReference type="ChEBI" id="CHEBI:33019"/>
        <dbReference type="ChEBI" id="CHEBI:37565"/>
        <dbReference type="ChEBI" id="CHEBI:58805"/>
        <dbReference type="EC" id="2.7.7.65"/>
    </reaction>
</comment>
<dbReference type="STRING" id="1513793.SAMN06296036_107127"/>
<dbReference type="GO" id="GO:0005886">
    <property type="term" value="C:plasma membrane"/>
    <property type="evidence" value="ECO:0007669"/>
    <property type="project" value="TreeGrafter"/>
</dbReference>
<dbReference type="EC" id="2.7.7.65" evidence="1"/>
<dbReference type="InterPro" id="IPR008984">
    <property type="entry name" value="SMAD_FHA_dom_sf"/>
</dbReference>
<evidence type="ECO:0000259" key="4">
    <source>
        <dbReference type="PROSITE" id="PS50887"/>
    </source>
</evidence>
<dbReference type="SMART" id="SM00240">
    <property type="entry name" value="FHA"/>
    <property type="match status" value="1"/>
</dbReference>
<dbReference type="CDD" id="cd01949">
    <property type="entry name" value="GGDEF"/>
    <property type="match status" value="1"/>
</dbReference>
<dbReference type="EMBL" id="FWZT01000007">
    <property type="protein sequence ID" value="SMF21706.1"/>
    <property type="molecule type" value="Genomic_DNA"/>
</dbReference>
<dbReference type="SUPFAM" id="SSF49879">
    <property type="entry name" value="SMAD/FHA domain"/>
    <property type="match status" value="1"/>
</dbReference>
<dbReference type="Pfam" id="PF00498">
    <property type="entry name" value="FHA"/>
    <property type="match status" value="1"/>
</dbReference>
<dbReference type="OrthoDB" id="5289318at2"/>
<keyword evidence="6" id="KW-1185">Reference proteome</keyword>
<dbReference type="GO" id="GO:1902201">
    <property type="term" value="P:negative regulation of bacterial-type flagellum-dependent cell motility"/>
    <property type="evidence" value="ECO:0007669"/>
    <property type="project" value="TreeGrafter"/>
</dbReference>
<dbReference type="PANTHER" id="PTHR45138:SF9">
    <property type="entry name" value="DIGUANYLATE CYCLASE DGCM-RELATED"/>
    <property type="match status" value="1"/>
</dbReference>
<dbReference type="CDD" id="cd00060">
    <property type="entry name" value="FHA"/>
    <property type="match status" value="1"/>
</dbReference>
<evidence type="ECO:0000313" key="6">
    <source>
        <dbReference type="Proteomes" id="UP000192907"/>
    </source>
</evidence>
<proteinExistence type="predicted"/>
<dbReference type="Gene3D" id="2.60.200.20">
    <property type="match status" value="1"/>
</dbReference>
<dbReference type="PROSITE" id="PS50006">
    <property type="entry name" value="FHA_DOMAIN"/>
    <property type="match status" value="1"/>
</dbReference>
<dbReference type="GO" id="GO:0043709">
    <property type="term" value="P:cell adhesion involved in single-species biofilm formation"/>
    <property type="evidence" value="ECO:0007669"/>
    <property type="project" value="TreeGrafter"/>
</dbReference>
<dbReference type="Pfam" id="PF00990">
    <property type="entry name" value="GGDEF"/>
    <property type="match status" value="1"/>
</dbReference>
<protein>
    <recommendedName>
        <fullName evidence="1">diguanylate cyclase</fullName>
        <ecNumber evidence="1">2.7.7.65</ecNumber>
    </recommendedName>
</protein>
<dbReference type="SMART" id="SM00267">
    <property type="entry name" value="GGDEF"/>
    <property type="match status" value="1"/>
</dbReference>
<dbReference type="GO" id="GO:0052621">
    <property type="term" value="F:diguanylate cyclase activity"/>
    <property type="evidence" value="ECO:0007669"/>
    <property type="project" value="UniProtKB-EC"/>
</dbReference>
<dbReference type="PANTHER" id="PTHR45138">
    <property type="entry name" value="REGULATORY COMPONENTS OF SENSORY TRANSDUCTION SYSTEM"/>
    <property type="match status" value="1"/>
</dbReference>
<dbReference type="InterPro" id="IPR000253">
    <property type="entry name" value="FHA_dom"/>
</dbReference>
<reference evidence="6" key="1">
    <citation type="submission" date="2017-04" db="EMBL/GenBank/DDBJ databases">
        <authorList>
            <person name="Varghese N."/>
            <person name="Submissions S."/>
        </authorList>
    </citation>
    <scope>NUCLEOTIDE SEQUENCE [LARGE SCALE GENOMIC DNA]</scope>
    <source>
        <strain evidence="6">RKEM611</strain>
    </source>
</reference>
<accession>A0A1Y6BNU2</accession>